<dbReference type="AlphaFoldDB" id="A0A521FYU3"/>
<comment type="caution">
    <text evidence="1">The sequence shown here is derived from an EMBL/GenBank/DDBJ whole genome shotgun (WGS) entry which is preliminary data.</text>
</comment>
<dbReference type="EMBL" id="NQJD01000048">
    <property type="protein sequence ID" value="TAA73932.1"/>
    <property type="molecule type" value="Genomic_DNA"/>
</dbReference>
<accession>A0A521FYU3</accession>
<keyword evidence="2" id="KW-1185">Reference proteome</keyword>
<evidence type="ECO:0000313" key="2">
    <source>
        <dbReference type="Proteomes" id="UP000316238"/>
    </source>
</evidence>
<reference evidence="1" key="1">
    <citation type="submission" date="2017-07" db="EMBL/GenBank/DDBJ databases">
        <title>The cable genome - Insights into the physiology and evolution of filamentous bacteria capable of sulfide oxidation via long distance electron transfer.</title>
        <authorList>
            <person name="Thorup C."/>
            <person name="Bjerg J.T."/>
            <person name="Schreiber L."/>
            <person name="Nielsen L.P."/>
            <person name="Kjeldsen K.U."/>
            <person name="Boesen T."/>
            <person name="Boggild A."/>
            <person name="Meysman F."/>
            <person name="Geelhoed J."/>
            <person name="Schramm A."/>
        </authorList>
    </citation>
    <scope>NUCLEOTIDE SEQUENCE [LARGE SCALE GENOMIC DNA]</scope>
    <source>
        <strain evidence="1">GS</strain>
    </source>
</reference>
<gene>
    <name evidence="1" type="ORF">CDV28_1484</name>
</gene>
<dbReference type="Proteomes" id="UP000316238">
    <property type="component" value="Unassembled WGS sequence"/>
</dbReference>
<proteinExistence type="predicted"/>
<sequence length="303" mass="35612">MNILNILFELAETISYIRYNNISLINDYLCKMQTKLAEYTVVSFDMYNEYQNLLIHKHVEKANLKSDELDLFLDNSIKDVFMLSSSYVKEYFNGRSKYAPRVTFKSPYQDEFIVDLYRDVGEKGTFERFSIIENTAFKHIKDTGVYYICNNIPLYVRNDLYVNKRIDVNAVKNTIVESFSLKEFFFGKTERDISWENCWDIDNKTNRPSAESCYKSTIVIPMTIINSNVSKNFIKCVGGNSSFDKTIFGFLCLDHRHKEYFNDNIDIRFGYIVSDMVSLFLIIRMMYCSEFILNKDKADTKGK</sequence>
<name>A0A521FYU3_9BACT</name>
<protein>
    <submittedName>
        <fullName evidence="1">Uncharacterized protein</fullName>
    </submittedName>
</protein>
<organism evidence="1 2">
    <name type="scientific">Candidatus Electronema aureum</name>
    <dbReference type="NCBI Taxonomy" id="2005002"/>
    <lineage>
        <taxon>Bacteria</taxon>
        <taxon>Pseudomonadati</taxon>
        <taxon>Thermodesulfobacteriota</taxon>
        <taxon>Desulfobulbia</taxon>
        <taxon>Desulfobulbales</taxon>
        <taxon>Desulfobulbaceae</taxon>
        <taxon>Candidatus Electronema</taxon>
    </lineage>
</organism>
<evidence type="ECO:0000313" key="1">
    <source>
        <dbReference type="EMBL" id="TAA73932.1"/>
    </source>
</evidence>